<dbReference type="EMBL" id="HG690623">
    <property type="protein sequence ID" value="CDI74964.1"/>
    <property type="molecule type" value="Genomic_DNA"/>
</dbReference>
<evidence type="ECO:0000256" key="1">
    <source>
        <dbReference type="SAM" id="MobiDB-lite"/>
    </source>
</evidence>
<gene>
    <name evidence="3" type="ORF">EPH_0003980</name>
</gene>
<dbReference type="InterPro" id="IPR011545">
    <property type="entry name" value="DEAD/DEAH_box_helicase_dom"/>
</dbReference>
<dbReference type="VEuPathDB" id="ToxoDB:EPH_0003980"/>
<name>U6G8L3_9EIME</name>
<evidence type="ECO:0000313" key="3">
    <source>
        <dbReference type="EMBL" id="CDI74964.1"/>
    </source>
</evidence>
<dbReference type="GO" id="GO:0005524">
    <property type="term" value="F:ATP binding"/>
    <property type="evidence" value="ECO:0007669"/>
    <property type="project" value="InterPro"/>
</dbReference>
<keyword evidence="4" id="KW-1185">Reference proteome</keyword>
<dbReference type="InterPro" id="IPR027417">
    <property type="entry name" value="P-loop_NTPase"/>
</dbReference>
<evidence type="ECO:0000313" key="4">
    <source>
        <dbReference type="Proteomes" id="UP000018201"/>
    </source>
</evidence>
<reference evidence="3" key="1">
    <citation type="submission" date="2013-10" db="EMBL/GenBank/DDBJ databases">
        <title>Genomic analysis of the causative agents of coccidiosis in chickens.</title>
        <authorList>
            <person name="Reid A.J."/>
            <person name="Blake D."/>
            <person name="Billington K."/>
            <person name="Browne H."/>
            <person name="Dunn M."/>
            <person name="Hung S."/>
            <person name="Kawahara F."/>
            <person name="Miranda-Saavedra D."/>
            <person name="Mourier T."/>
            <person name="Nagra H."/>
            <person name="Otto T.D."/>
            <person name="Rawlings N."/>
            <person name="Sanchez A."/>
            <person name="Sanders M."/>
            <person name="Subramaniam C."/>
            <person name="Tay Y."/>
            <person name="Dear P."/>
            <person name="Doerig C."/>
            <person name="Gruber A."/>
            <person name="Parkinson J."/>
            <person name="Shirley M."/>
            <person name="Wan K.L."/>
            <person name="Berriman M."/>
            <person name="Tomley F."/>
            <person name="Pain A."/>
        </authorList>
    </citation>
    <scope>NUCLEOTIDE SEQUENCE [LARGE SCALE GENOMIC DNA]</scope>
    <source>
        <strain evidence="3">Houghton</strain>
    </source>
</reference>
<dbReference type="OrthoDB" id="333735at2759"/>
<organism evidence="3 4">
    <name type="scientific">Eimeria praecox</name>
    <dbReference type="NCBI Taxonomy" id="51316"/>
    <lineage>
        <taxon>Eukaryota</taxon>
        <taxon>Sar</taxon>
        <taxon>Alveolata</taxon>
        <taxon>Apicomplexa</taxon>
        <taxon>Conoidasida</taxon>
        <taxon>Coccidia</taxon>
        <taxon>Eucoccidiorida</taxon>
        <taxon>Eimeriorina</taxon>
        <taxon>Eimeriidae</taxon>
        <taxon>Eimeria</taxon>
    </lineage>
</organism>
<proteinExistence type="predicted"/>
<dbReference type="SUPFAM" id="SSF52540">
    <property type="entry name" value="P-loop containing nucleoside triphosphate hydrolases"/>
    <property type="match status" value="1"/>
</dbReference>
<dbReference type="Proteomes" id="UP000018201">
    <property type="component" value="Unassembled WGS sequence"/>
</dbReference>
<feature type="domain" description="DEAD/DEAH-box helicase" evidence="2">
    <location>
        <begin position="85"/>
        <end position="210"/>
    </location>
</feature>
<reference evidence="3" key="2">
    <citation type="submission" date="2013-10" db="EMBL/GenBank/DDBJ databases">
        <authorList>
            <person name="Aslett M."/>
        </authorList>
    </citation>
    <scope>NUCLEOTIDE SEQUENCE [LARGE SCALE GENOMIC DNA]</scope>
    <source>
        <strain evidence="3">Houghton</strain>
    </source>
</reference>
<feature type="region of interest" description="Disordered" evidence="1">
    <location>
        <begin position="1"/>
        <end position="23"/>
    </location>
</feature>
<evidence type="ECO:0000259" key="2">
    <source>
        <dbReference type="Pfam" id="PF00270"/>
    </source>
</evidence>
<dbReference type="Gene3D" id="3.40.50.300">
    <property type="entry name" value="P-loop containing nucleotide triphosphate hydrolases"/>
    <property type="match status" value="1"/>
</dbReference>
<protein>
    <recommendedName>
        <fullName evidence="2">DEAD/DEAH-box helicase domain-containing protein</fullName>
    </recommendedName>
</protein>
<dbReference type="AlphaFoldDB" id="U6G8L3"/>
<dbReference type="GO" id="GO:0003676">
    <property type="term" value="F:nucleic acid binding"/>
    <property type="evidence" value="ECO:0007669"/>
    <property type="project" value="InterPro"/>
</dbReference>
<accession>U6G8L3</accession>
<dbReference type="Pfam" id="PF00270">
    <property type="entry name" value="DEAD"/>
    <property type="match status" value="1"/>
</dbReference>
<sequence length="294" mass="30720">MAVLGTGEAPEAPISRERGPLLPWQQTEVLEAEGSEENAKQTHHVRQVQQVEQQQEPRGLAVEDAGDLLKRLMAALGHQELLGGQEEALRRSAEGQDLVLCSPTGSGKSLSLLLPLLLWHTARSAAAAKGKAAAAAASKRVTAALEFNCSSISRGSSSRSLPCAKQGELPALASVRSAAVTAAVCTAEAVSIVVVPTAALGLQLLGEVGEAARCWLPVAAASRNREGDKGGQHMAPLCVPRLLLIDNAAPHQQLLRDSNDGTVDTTAETTNHDSVRKGAQGCSFWSSLRGIQSA</sequence>